<dbReference type="SMART" id="SM01409">
    <property type="entry name" value="RNA_pol_Rpb6"/>
    <property type="match status" value="1"/>
</dbReference>
<keyword evidence="7" id="KW-0804">Transcription</keyword>
<evidence type="ECO:0000313" key="12">
    <source>
        <dbReference type="Proteomes" id="UP000664417"/>
    </source>
</evidence>
<dbReference type="InterPro" id="IPR006110">
    <property type="entry name" value="Pol_omega/Rpo6/RPB6"/>
</dbReference>
<organism evidence="11 12">
    <name type="scientific">Acanthopleuribacter pedis</name>
    <dbReference type="NCBI Taxonomy" id="442870"/>
    <lineage>
        <taxon>Bacteria</taxon>
        <taxon>Pseudomonadati</taxon>
        <taxon>Acidobacteriota</taxon>
        <taxon>Holophagae</taxon>
        <taxon>Acanthopleuribacterales</taxon>
        <taxon>Acanthopleuribacteraceae</taxon>
        <taxon>Acanthopleuribacter</taxon>
    </lineage>
</organism>
<evidence type="ECO:0000256" key="2">
    <source>
        <dbReference type="ARBA" id="ARBA00012418"/>
    </source>
</evidence>
<sequence length="68" mass="7590">MHVPDNIGSKYRLIVLAGQRVSQLQRGAAPRVENVENQKMTTIAMREASSGTLSFHPKGLLEKEHQAY</sequence>
<dbReference type="InterPro" id="IPR003716">
    <property type="entry name" value="DNA-dir_RNA_pol_omega"/>
</dbReference>
<dbReference type="GO" id="GO:0003677">
    <property type="term" value="F:DNA binding"/>
    <property type="evidence" value="ECO:0007669"/>
    <property type="project" value="InterPro"/>
</dbReference>
<evidence type="ECO:0000256" key="4">
    <source>
        <dbReference type="ARBA" id="ARBA00022478"/>
    </source>
</evidence>
<evidence type="ECO:0000256" key="7">
    <source>
        <dbReference type="ARBA" id="ARBA00023163"/>
    </source>
</evidence>
<evidence type="ECO:0000256" key="3">
    <source>
        <dbReference type="ARBA" id="ARBA00013725"/>
    </source>
</evidence>
<keyword evidence="12" id="KW-1185">Reference proteome</keyword>
<dbReference type="Gene3D" id="3.90.940.10">
    <property type="match status" value="1"/>
</dbReference>
<comment type="caution">
    <text evidence="11">The sequence shown here is derived from an EMBL/GenBank/DDBJ whole genome shotgun (WGS) entry which is preliminary data.</text>
</comment>
<evidence type="ECO:0000256" key="6">
    <source>
        <dbReference type="ARBA" id="ARBA00022695"/>
    </source>
</evidence>
<comment type="catalytic activity">
    <reaction evidence="10">
        <text>RNA(n) + a ribonucleoside 5'-triphosphate = RNA(n+1) + diphosphate</text>
        <dbReference type="Rhea" id="RHEA:21248"/>
        <dbReference type="Rhea" id="RHEA-COMP:14527"/>
        <dbReference type="Rhea" id="RHEA-COMP:17342"/>
        <dbReference type="ChEBI" id="CHEBI:33019"/>
        <dbReference type="ChEBI" id="CHEBI:61557"/>
        <dbReference type="ChEBI" id="CHEBI:140395"/>
        <dbReference type="EC" id="2.7.7.6"/>
    </reaction>
</comment>
<dbReference type="AlphaFoldDB" id="A0A8J7U2C8"/>
<dbReference type="GO" id="GO:0006351">
    <property type="term" value="P:DNA-templated transcription"/>
    <property type="evidence" value="ECO:0007669"/>
    <property type="project" value="InterPro"/>
</dbReference>
<evidence type="ECO:0000313" key="11">
    <source>
        <dbReference type="EMBL" id="MBO1317128.1"/>
    </source>
</evidence>
<dbReference type="GO" id="GO:0003899">
    <property type="term" value="F:DNA-directed RNA polymerase activity"/>
    <property type="evidence" value="ECO:0007669"/>
    <property type="project" value="UniProtKB-EC"/>
</dbReference>
<evidence type="ECO:0000256" key="9">
    <source>
        <dbReference type="ARBA" id="ARBA00030998"/>
    </source>
</evidence>
<comment type="similarity">
    <text evidence="1">Belongs to the RNA polymerase subunit omega family.</text>
</comment>
<dbReference type="InterPro" id="IPR036161">
    <property type="entry name" value="RPB6/omega-like_sf"/>
</dbReference>
<keyword evidence="5 11" id="KW-0808">Transferase</keyword>
<dbReference type="GO" id="GO:0000428">
    <property type="term" value="C:DNA-directed RNA polymerase complex"/>
    <property type="evidence" value="ECO:0007669"/>
    <property type="project" value="UniProtKB-KW"/>
</dbReference>
<evidence type="ECO:0000256" key="1">
    <source>
        <dbReference type="ARBA" id="ARBA00006711"/>
    </source>
</evidence>
<keyword evidence="4 11" id="KW-0240">DNA-directed RNA polymerase</keyword>
<dbReference type="EC" id="2.7.7.6" evidence="2"/>
<accession>A0A8J7U2C8</accession>
<reference evidence="11" key="1">
    <citation type="submission" date="2021-03" db="EMBL/GenBank/DDBJ databases">
        <authorList>
            <person name="Wang G."/>
        </authorList>
    </citation>
    <scope>NUCLEOTIDE SEQUENCE</scope>
    <source>
        <strain evidence="11">KCTC 12899</strain>
    </source>
</reference>
<protein>
    <recommendedName>
        <fullName evidence="3">DNA-directed RNA polymerase subunit omega</fullName>
        <ecNumber evidence="2">2.7.7.6</ecNumber>
    </recommendedName>
    <alternativeName>
        <fullName evidence="9">RNA polymerase omega subunit</fullName>
    </alternativeName>
    <alternativeName>
        <fullName evidence="8">Transcriptase subunit omega</fullName>
    </alternativeName>
</protein>
<dbReference type="Pfam" id="PF01192">
    <property type="entry name" value="RNA_pol_Rpb6"/>
    <property type="match status" value="1"/>
</dbReference>
<evidence type="ECO:0000256" key="10">
    <source>
        <dbReference type="ARBA" id="ARBA00048552"/>
    </source>
</evidence>
<proteinExistence type="inferred from homology"/>
<dbReference type="RefSeq" id="WP_207856361.1">
    <property type="nucleotide sequence ID" value="NZ_JAFREP010000001.1"/>
</dbReference>
<dbReference type="Proteomes" id="UP000664417">
    <property type="component" value="Unassembled WGS sequence"/>
</dbReference>
<gene>
    <name evidence="11" type="primary">rpoZ</name>
    <name evidence="11" type="ORF">J3U88_01565</name>
</gene>
<dbReference type="EMBL" id="JAFREP010000001">
    <property type="protein sequence ID" value="MBO1317128.1"/>
    <property type="molecule type" value="Genomic_DNA"/>
</dbReference>
<evidence type="ECO:0000256" key="5">
    <source>
        <dbReference type="ARBA" id="ARBA00022679"/>
    </source>
</evidence>
<keyword evidence="6 11" id="KW-0548">Nucleotidyltransferase</keyword>
<dbReference type="SUPFAM" id="SSF63562">
    <property type="entry name" value="RPB6/omega subunit-like"/>
    <property type="match status" value="1"/>
</dbReference>
<dbReference type="NCBIfam" id="TIGR00690">
    <property type="entry name" value="rpoZ"/>
    <property type="match status" value="1"/>
</dbReference>
<evidence type="ECO:0000256" key="8">
    <source>
        <dbReference type="ARBA" id="ARBA00029924"/>
    </source>
</evidence>
<name>A0A8J7U2C8_9BACT</name>